<evidence type="ECO:0000313" key="2">
    <source>
        <dbReference type="EMBL" id="CAA9300001.1"/>
    </source>
</evidence>
<feature type="non-terminal residue" evidence="2">
    <location>
        <position position="1"/>
    </location>
</feature>
<dbReference type="AlphaFoldDB" id="A0A6J4K9K0"/>
<feature type="non-terminal residue" evidence="2">
    <location>
        <position position="153"/>
    </location>
</feature>
<evidence type="ECO:0000256" key="1">
    <source>
        <dbReference type="SAM" id="MobiDB-lite"/>
    </source>
</evidence>
<reference evidence="2" key="1">
    <citation type="submission" date="2020-02" db="EMBL/GenBank/DDBJ databases">
        <authorList>
            <person name="Meier V. D."/>
        </authorList>
    </citation>
    <scope>NUCLEOTIDE SEQUENCE</scope>
    <source>
        <strain evidence="2">AVDCRST_MAG40</strain>
    </source>
</reference>
<organism evidence="2">
    <name type="scientific">uncultured Gemmatimonadaceae bacterium</name>
    <dbReference type="NCBI Taxonomy" id="246130"/>
    <lineage>
        <taxon>Bacteria</taxon>
        <taxon>Pseudomonadati</taxon>
        <taxon>Gemmatimonadota</taxon>
        <taxon>Gemmatimonadia</taxon>
        <taxon>Gemmatimonadales</taxon>
        <taxon>Gemmatimonadaceae</taxon>
        <taxon>environmental samples</taxon>
    </lineage>
</organism>
<accession>A0A6J4K9K0</accession>
<feature type="region of interest" description="Disordered" evidence="1">
    <location>
        <begin position="87"/>
        <end position="114"/>
    </location>
</feature>
<gene>
    <name evidence="2" type="ORF">AVDCRST_MAG40-290</name>
</gene>
<protein>
    <submittedName>
        <fullName evidence="2">Uncharacterized protein</fullName>
    </submittedName>
</protein>
<dbReference type="EMBL" id="CADCTX010000081">
    <property type="protein sequence ID" value="CAA9300001.1"/>
    <property type="molecule type" value="Genomic_DNA"/>
</dbReference>
<sequence length="153" mass="16784">EPVQLGERDLALAAGHHLGLRHAGGRAALRIAGPPLRQEQPQPHRHRHLLAGQGQRDQRLAAGLLAELPAVLPRHADGQRALLRQRRVVDHQRRARSAHQPVRLARQRPPQRRVVPGRAGDEVLQLVVPGQTQAGRHGLQALALARAEQAPQV</sequence>
<proteinExistence type="predicted"/>
<name>A0A6J4K9K0_9BACT</name>